<dbReference type="PANTHER" id="PTHR30146:SF24">
    <property type="entry name" value="XYLOSE OPERON REGULATORY PROTEIN"/>
    <property type="match status" value="1"/>
</dbReference>
<evidence type="ECO:0000259" key="5">
    <source>
        <dbReference type="PROSITE" id="PS50943"/>
    </source>
</evidence>
<evidence type="ECO:0000256" key="3">
    <source>
        <dbReference type="ARBA" id="ARBA00023163"/>
    </source>
</evidence>
<dbReference type="Proteomes" id="UP000272490">
    <property type="component" value="Unassembled WGS sequence"/>
</dbReference>
<keyword evidence="1" id="KW-0805">Transcription regulation</keyword>
<gene>
    <name evidence="6" type="ORF">EHV10_11505</name>
</gene>
<accession>A0A3P3QUG5</accession>
<comment type="caution">
    <text evidence="6">The sequence shown here is derived from an EMBL/GenBank/DDBJ whole genome shotgun (WGS) entry which is preliminary data.</text>
</comment>
<feature type="domain" description="HTH lacI-type" evidence="4">
    <location>
        <begin position="6"/>
        <end position="61"/>
    </location>
</feature>
<dbReference type="AlphaFoldDB" id="A0A3P3QUG5"/>
<dbReference type="Gene3D" id="1.10.260.40">
    <property type="entry name" value="lambda repressor-like DNA-binding domains"/>
    <property type="match status" value="1"/>
</dbReference>
<dbReference type="Pfam" id="PF13377">
    <property type="entry name" value="Peripla_BP_3"/>
    <property type="match status" value="1"/>
</dbReference>
<dbReference type="SUPFAM" id="SSF53822">
    <property type="entry name" value="Periplasmic binding protein-like I"/>
    <property type="match status" value="1"/>
</dbReference>
<dbReference type="InterPro" id="IPR001387">
    <property type="entry name" value="Cro/C1-type_HTH"/>
</dbReference>
<organism evidence="6 7">
    <name type="scientific">Lachnoanaerobaculum gingivalis</name>
    <dbReference type="NCBI Taxonomy" id="2490855"/>
    <lineage>
        <taxon>Bacteria</taxon>
        <taxon>Bacillati</taxon>
        <taxon>Bacillota</taxon>
        <taxon>Clostridia</taxon>
        <taxon>Lachnospirales</taxon>
        <taxon>Lachnospiraceae</taxon>
        <taxon>Lachnoanaerobaculum</taxon>
    </lineage>
</organism>
<dbReference type="InterPro" id="IPR046335">
    <property type="entry name" value="LacI/GalR-like_sensor"/>
</dbReference>
<evidence type="ECO:0000259" key="4">
    <source>
        <dbReference type="PROSITE" id="PS50932"/>
    </source>
</evidence>
<reference evidence="6 7" key="1">
    <citation type="submission" date="2018-11" db="EMBL/GenBank/DDBJ databases">
        <title>Genome sequencing of Lachnoanaerobaculum sp. KCOM 2030 (= ChDC B114).</title>
        <authorList>
            <person name="Kook J.-K."/>
            <person name="Park S.-N."/>
            <person name="Lim Y.K."/>
        </authorList>
    </citation>
    <scope>NUCLEOTIDE SEQUENCE [LARGE SCALE GENOMIC DNA]</scope>
    <source>
        <strain evidence="6 7">KCOM 2030</strain>
    </source>
</reference>
<name>A0A3P3QUG5_9FIRM</name>
<keyword evidence="7" id="KW-1185">Reference proteome</keyword>
<dbReference type="EMBL" id="RRCO01000005">
    <property type="protein sequence ID" value="RRJ24887.1"/>
    <property type="molecule type" value="Genomic_DNA"/>
</dbReference>
<dbReference type="InterPro" id="IPR028082">
    <property type="entry name" value="Peripla_BP_I"/>
</dbReference>
<dbReference type="SMART" id="SM00354">
    <property type="entry name" value="HTH_LACI"/>
    <property type="match status" value="1"/>
</dbReference>
<evidence type="ECO:0000256" key="1">
    <source>
        <dbReference type="ARBA" id="ARBA00023015"/>
    </source>
</evidence>
<dbReference type="PROSITE" id="PS50943">
    <property type="entry name" value="HTH_CROC1"/>
    <property type="match status" value="1"/>
</dbReference>
<evidence type="ECO:0000313" key="7">
    <source>
        <dbReference type="Proteomes" id="UP000272490"/>
    </source>
</evidence>
<evidence type="ECO:0000256" key="2">
    <source>
        <dbReference type="ARBA" id="ARBA00023125"/>
    </source>
</evidence>
<dbReference type="InterPro" id="IPR010982">
    <property type="entry name" value="Lambda_DNA-bd_dom_sf"/>
</dbReference>
<dbReference type="PROSITE" id="PS50932">
    <property type="entry name" value="HTH_LACI_2"/>
    <property type="match status" value="1"/>
</dbReference>
<evidence type="ECO:0000313" key="6">
    <source>
        <dbReference type="EMBL" id="RRJ24887.1"/>
    </source>
</evidence>
<sequence length="336" mass="38316">MAQSRVRIVDVADALGLSTATVSNVIHGKTRKISDETVKRVQQELEKTGYIPNMAGILLARNNSRIIGVVVNDHPKYEGRVLEDGFVMSSLNALSHEVNKKGYFLMVKTTTDINEVIVFASMWNMDGLILMGFCEENYERLRNQMRISFVVYDGYFDKCSKFVNLVIDHYDGGYKAGEYFKKLGHKKALCISDNYICMDKERIDGFCKAFEPGETVIWKIPNTKKGRVQFYKDKFLELSQLDITGVFAVSDYYALDFMQFLQGRGVQIPKDLQIIGMDDSMASRESIPALTTIHQDAYLRAKAAIKCIEDMRDGKEYDTRIVLPVKLIKRESTREL</sequence>
<dbReference type="OrthoDB" id="9796186at2"/>
<protein>
    <submittedName>
        <fullName evidence="6">LacI family transcriptional regulator</fullName>
    </submittedName>
</protein>
<dbReference type="RefSeq" id="WP_128674766.1">
    <property type="nucleotide sequence ID" value="NZ_RRCO01000005.1"/>
</dbReference>
<dbReference type="Gene3D" id="3.40.50.2300">
    <property type="match status" value="2"/>
</dbReference>
<keyword evidence="2" id="KW-0238">DNA-binding</keyword>
<dbReference type="GO" id="GO:0003700">
    <property type="term" value="F:DNA-binding transcription factor activity"/>
    <property type="evidence" value="ECO:0007669"/>
    <property type="project" value="TreeGrafter"/>
</dbReference>
<dbReference type="InterPro" id="IPR000843">
    <property type="entry name" value="HTH_LacI"/>
</dbReference>
<proteinExistence type="predicted"/>
<dbReference type="GO" id="GO:0000976">
    <property type="term" value="F:transcription cis-regulatory region binding"/>
    <property type="evidence" value="ECO:0007669"/>
    <property type="project" value="TreeGrafter"/>
</dbReference>
<keyword evidence="3" id="KW-0804">Transcription</keyword>
<dbReference type="SUPFAM" id="SSF47413">
    <property type="entry name" value="lambda repressor-like DNA-binding domains"/>
    <property type="match status" value="1"/>
</dbReference>
<dbReference type="PANTHER" id="PTHR30146">
    <property type="entry name" value="LACI-RELATED TRANSCRIPTIONAL REPRESSOR"/>
    <property type="match status" value="1"/>
</dbReference>
<dbReference type="CDD" id="cd01392">
    <property type="entry name" value="HTH_LacI"/>
    <property type="match status" value="1"/>
</dbReference>
<feature type="domain" description="HTH cro/C1-type" evidence="5">
    <location>
        <begin position="10"/>
        <end position="51"/>
    </location>
</feature>
<dbReference type="Pfam" id="PF00356">
    <property type="entry name" value="LacI"/>
    <property type="match status" value="1"/>
</dbReference>